<dbReference type="Proteomes" id="UP000319711">
    <property type="component" value="Segment"/>
</dbReference>
<protein>
    <submittedName>
        <fullName evidence="1">Uncharacterized protein</fullName>
    </submittedName>
</protein>
<dbReference type="EMBL" id="MN038177">
    <property type="protein sequence ID" value="QDH49601.1"/>
    <property type="molecule type" value="Genomic_DNA"/>
</dbReference>
<gene>
    <name evidence="1" type="primary">7</name>
    <name evidence="2" type="synonym">109</name>
    <name evidence="2" type="ORF">KYLE_113</name>
    <name evidence="1" type="ORF">KYLE_7</name>
</gene>
<reference evidence="1 3" key="1">
    <citation type="submission" date="2019-06" db="EMBL/GenBank/DDBJ databases">
        <authorList>
            <person name="Fakulujo A."/>
            <person name="Fiaz D."/>
            <person name="Garg S."/>
            <person name="Gordon G."/>
            <person name="Haider Z."/>
            <person name="Hale A."/>
            <person name="Hodges K."/>
            <person name="Jacob L."/>
            <person name="Kandil F."/>
            <person name="Kincaid V."/>
            <person name="Melchor-Guerra M."/>
            <person name="Morrelli A."/>
            <person name="Morris R."/>
            <person name="Nawaz M."/>
            <person name="Nguyen N."/>
            <person name="Omair A."/>
            <person name="Pray J."/>
            <person name="Saleem H."/>
            <person name="Saravane K."/>
            <person name="Sharma A."/>
            <person name="Singh A."/>
            <person name="Walston M."/>
            <person name="Zaman H."/>
            <person name="Puthuveetil N."/>
            <person name="Do L."/>
            <person name="Islam N."/>
            <person name="Johnson A."/>
        </authorList>
    </citation>
    <scope>NUCLEOTIDE SEQUENCE [LARGE SCALE GENOMIC DNA]</scope>
</reference>
<dbReference type="GeneID" id="55620293"/>
<dbReference type="RefSeq" id="YP_009849839.1">
    <property type="nucleotide sequence ID" value="NC_048796.1"/>
</dbReference>
<name>A0A514A8I9_9CAUD</name>
<dbReference type="EMBL" id="MN038177">
    <property type="protein sequence ID" value="QDH49577.1"/>
    <property type="molecule type" value="Genomic_DNA"/>
</dbReference>
<organism evidence="1 3">
    <name type="scientific">Pantoea phage Kyle</name>
    <dbReference type="NCBI Taxonomy" id="2589665"/>
    <lineage>
        <taxon>Viruses</taxon>
        <taxon>Duplodnaviria</taxon>
        <taxon>Heunggongvirae</taxon>
        <taxon>Uroviricota</taxon>
        <taxon>Caudoviricetes</taxon>
        <taxon>Lindbergviridae</taxon>
        <taxon>Kylevirus</taxon>
        <taxon>Kylevirus kyle</taxon>
    </lineage>
</organism>
<keyword evidence="3" id="KW-1185">Reference proteome</keyword>
<dbReference type="KEGG" id="vg:55620293"/>
<evidence type="ECO:0000313" key="2">
    <source>
        <dbReference type="EMBL" id="QDH49601.1"/>
    </source>
</evidence>
<sequence length="88" mass="9734">MTNMTKEIIAILMASKTNEGVAFSEITGHVRLVVDNTETSEVASLIVTGFVPNLDDDMDDELAPVWLHKYSFGWMLGLDNGDQYAILN</sequence>
<evidence type="ECO:0000313" key="3">
    <source>
        <dbReference type="Proteomes" id="UP000319711"/>
    </source>
</evidence>
<proteinExistence type="predicted"/>
<accession>A0A514A8I9</accession>
<evidence type="ECO:0000313" key="1">
    <source>
        <dbReference type="EMBL" id="QDH49577.1"/>
    </source>
</evidence>